<sequence length="105" mass="12205">MPFNIKILSLHSLGDLCCSTASDRVMKRLTITIAKSITGLVQVKYLKLSMRFLNIVHLFSIIKLSQLFSTFLWGVNEVAEHVELQNLLYISFLRYEDVFLRLLHF</sequence>
<reference evidence="1" key="2">
    <citation type="submission" date="2019-01" db="UniProtKB">
        <authorList>
            <consortium name="EnsemblPlants"/>
        </authorList>
    </citation>
    <scope>IDENTIFICATION</scope>
    <source>
        <strain evidence="1">cv. Heinz 1706</strain>
    </source>
</reference>
<dbReference type="InParanoid" id="A0A3Q7HC28"/>
<reference evidence="1" key="1">
    <citation type="journal article" date="2012" name="Nature">
        <title>The tomato genome sequence provides insights into fleshy fruit evolution.</title>
        <authorList>
            <consortium name="Tomato Genome Consortium"/>
        </authorList>
    </citation>
    <scope>NUCLEOTIDE SEQUENCE [LARGE SCALE GENOMIC DNA]</scope>
    <source>
        <strain evidence="1">cv. Heinz 1706</strain>
    </source>
</reference>
<name>A0A3Q7HC28_SOLLC</name>
<accession>A0A3Q7HC28</accession>
<evidence type="ECO:0000313" key="2">
    <source>
        <dbReference type="Proteomes" id="UP000004994"/>
    </source>
</evidence>
<dbReference type="Gramene" id="Solyc07g053055.1.1">
    <property type="protein sequence ID" value="Solyc07g053055.1.1"/>
    <property type="gene ID" value="Solyc07g053055.1"/>
</dbReference>
<organism evidence="1">
    <name type="scientific">Solanum lycopersicum</name>
    <name type="common">Tomato</name>
    <name type="synonym">Lycopersicon esculentum</name>
    <dbReference type="NCBI Taxonomy" id="4081"/>
    <lineage>
        <taxon>Eukaryota</taxon>
        <taxon>Viridiplantae</taxon>
        <taxon>Streptophyta</taxon>
        <taxon>Embryophyta</taxon>
        <taxon>Tracheophyta</taxon>
        <taxon>Spermatophyta</taxon>
        <taxon>Magnoliopsida</taxon>
        <taxon>eudicotyledons</taxon>
        <taxon>Gunneridae</taxon>
        <taxon>Pentapetalae</taxon>
        <taxon>asterids</taxon>
        <taxon>lamiids</taxon>
        <taxon>Solanales</taxon>
        <taxon>Solanaceae</taxon>
        <taxon>Solanoideae</taxon>
        <taxon>Solaneae</taxon>
        <taxon>Solanum</taxon>
        <taxon>Solanum subgen. Lycopersicon</taxon>
    </lineage>
</organism>
<protein>
    <submittedName>
        <fullName evidence="1">Uncharacterized protein</fullName>
    </submittedName>
</protein>
<keyword evidence="2" id="KW-1185">Reference proteome</keyword>
<proteinExistence type="predicted"/>
<dbReference type="Proteomes" id="UP000004994">
    <property type="component" value="Chromosome 7"/>
</dbReference>
<dbReference type="AlphaFoldDB" id="A0A3Q7HC28"/>
<evidence type="ECO:0000313" key="1">
    <source>
        <dbReference type="EnsemblPlants" id="Solyc07g053055.1.1"/>
    </source>
</evidence>
<dbReference type="EnsemblPlants" id="Solyc07g053055.1.1">
    <property type="protein sequence ID" value="Solyc07g053055.1.1"/>
    <property type="gene ID" value="Solyc07g053055.1"/>
</dbReference>